<comment type="caution">
    <text evidence="1">The sequence shown here is derived from an EMBL/GenBank/DDBJ whole genome shotgun (WGS) entry which is preliminary data.</text>
</comment>
<evidence type="ECO:0000313" key="1">
    <source>
        <dbReference type="EMBL" id="TLU70633.1"/>
    </source>
</evidence>
<gene>
    <name evidence="1" type="ORF">FE263_20790</name>
</gene>
<name>A0A5R9J1B5_9PROT</name>
<evidence type="ECO:0000313" key="2">
    <source>
        <dbReference type="Proteomes" id="UP000305654"/>
    </source>
</evidence>
<protein>
    <submittedName>
        <fullName evidence="1">Uncharacterized protein</fullName>
    </submittedName>
</protein>
<dbReference type="Proteomes" id="UP000305654">
    <property type="component" value="Unassembled WGS sequence"/>
</dbReference>
<sequence length="318" mass="36318">MDWAFEALYNKAKLYARRAHDEPMNSALMGFWMSLSLEILARAALAHVHPALLADPREPDNTHYAFGIIPKGVPKSIQAKAVFARCSVFIKDFTDKMSAHCLIMADRRNSELHSGAAAFENIDNSSWLPATYEVVEVLLRHVSRNFKDFLTADHAKFVENILKDRRDNLKREVQEKVAKAKKFYLNAPDDWKTEKAEAFAAKLDLYVKSSKLRRKWQCPSCDMTAAMAGEAIGRSPARIDPDEVTITREVRVLPNSFQCPYCRLSLNGFQEMKEAGLGAVYTVEEEEDPIEFFGIVPEEHVDVDKIVENYYRDEYDNE</sequence>
<dbReference type="AlphaFoldDB" id="A0A5R9J1B5"/>
<dbReference type="EMBL" id="VCDI01000012">
    <property type="protein sequence ID" value="TLU70633.1"/>
    <property type="molecule type" value="Genomic_DNA"/>
</dbReference>
<keyword evidence="2" id="KW-1185">Reference proteome</keyword>
<dbReference type="RefSeq" id="WP_138327967.1">
    <property type="nucleotide sequence ID" value="NZ_VCDI01000012.1"/>
</dbReference>
<reference evidence="1 2" key="1">
    <citation type="submission" date="2019-05" db="EMBL/GenBank/DDBJ databases">
        <authorList>
            <person name="Pankratov T."/>
            <person name="Grouzdev D."/>
        </authorList>
    </citation>
    <scope>NUCLEOTIDE SEQUENCE [LARGE SCALE GENOMIC DNA]</scope>
    <source>
        <strain evidence="1 2">KEBCLARHB70R</strain>
    </source>
</reference>
<proteinExistence type="predicted"/>
<dbReference type="OrthoDB" id="2606812at2"/>
<organism evidence="1 2">
    <name type="scientific">Lichenicoccus roseus</name>
    <dbReference type="NCBI Taxonomy" id="2683649"/>
    <lineage>
        <taxon>Bacteria</taxon>
        <taxon>Pseudomonadati</taxon>
        <taxon>Pseudomonadota</taxon>
        <taxon>Alphaproteobacteria</taxon>
        <taxon>Acetobacterales</taxon>
        <taxon>Acetobacteraceae</taxon>
        <taxon>Lichenicoccus</taxon>
    </lineage>
</organism>
<accession>A0A5R9J1B5</accession>